<reference evidence="10" key="4">
    <citation type="submission" date="2025-08" db="UniProtKB">
        <authorList>
            <consortium name="Ensembl"/>
        </authorList>
    </citation>
    <scope>IDENTIFICATION</scope>
</reference>
<dbReference type="InterPro" id="IPR036179">
    <property type="entry name" value="Ig-like_dom_sf"/>
</dbReference>
<evidence type="ECO:0000256" key="3">
    <source>
        <dbReference type="ARBA" id="ARBA00022859"/>
    </source>
</evidence>
<dbReference type="GO" id="GO:0005576">
    <property type="term" value="C:extracellular region"/>
    <property type="evidence" value="ECO:0007669"/>
    <property type="project" value="UniProtKB-SubCell"/>
</dbReference>
<evidence type="ECO:0000256" key="5">
    <source>
        <dbReference type="ARBA" id="ARBA00023157"/>
    </source>
</evidence>
<dbReference type="SMART" id="SM00406">
    <property type="entry name" value="IGv"/>
    <property type="match status" value="1"/>
</dbReference>
<keyword evidence="6" id="KW-0325">Glycoprotein</keyword>
<evidence type="ECO:0000256" key="1">
    <source>
        <dbReference type="ARBA" id="ARBA00004613"/>
    </source>
</evidence>
<sequence length="242" mass="25988">MLRMGDWLRVPVALLLYLHGTTAAVTLTQPPSISTTPGHTVTIACTMSGGSLGSYWVSWYQRKPGSAPVFVWYQSGTTGQGIPDRFTGSKGSSNMHLTISGVQPEDAAEYFCGAWLSTSPHDIFLFGKGTILNLKKPQGPSVSVLPPSPDQITAKSKATLVCLVNDFIPGAVEVEWTVDGSARSEGVETSAIKQQADNTYSVSSYLTLPTSEWESHDLYSCVVKHQTLATPLEKSIARSSCT</sequence>
<dbReference type="GO" id="GO:0002250">
    <property type="term" value="P:adaptive immune response"/>
    <property type="evidence" value="ECO:0007669"/>
    <property type="project" value="UniProtKB-KW"/>
</dbReference>
<dbReference type="InterPro" id="IPR003599">
    <property type="entry name" value="Ig_sub"/>
</dbReference>
<dbReference type="PROSITE" id="PS50835">
    <property type="entry name" value="IG_LIKE"/>
    <property type="match status" value="2"/>
</dbReference>
<dbReference type="Pfam" id="PF07686">
    <property type="entry name" value="V-set"/>
    <property type="match status" value="1"/>
</dbReference>
<dbReference type="CDD" id="cd07699">
    <property type="entry name" value="IgC1_L"/>
    <property type="match status" value="1"/>
</dbReference>
<feature type="domain" description="Ig-like" evidence="9">
    <location>
        <begin position="140"/>
        <end position="237"/>
    </location>
</feature>
<dbReference type="InParanoid" id="A0A4W3GA52"/>
<dbReference type="InterPro" id="IPR003597">
    <property type="entry name" value="Ig_C1-set"/>
</dbReference>
<dbReference type="Pfam" id="PF07654">
    <property type="entry name" value="C1-set"/>
    <property type="match status" value="1"/>
</dbReference>
<keyword evidence="4" id="KW-1064">Adaptive immunity</keyword>
<protein>
    <recommendedName>
        <fullName evidence="9">Ig-like domain-containing protein</fullName>
    </recommendedName>
</protein>
<keyword evidence="5" id="KW-1015">Disulfide bond</keyword>
<evidence type="ECO:0000256" key="8">
    <source>
        <dbReference type="SAM" id="SignalP"/>
    </source>
</evidence>
<keyword evidence="8" id="KW-0732">Signal</keyword>
<feature type="domain" description="Ig-like" evidence="9">
    <location>
        <begin position="11"/>
        <end position="112"/>
    </location>
</feature>
<comment type="subcellular location">
    <subcellularLocation>
        <location evidence="1">Secreted</location>
    </subcellularLocation>
</comment>
<evidence type="ECO:0000256" key="4">
    <source>
        <dbReference type="ARBA" id="ARBA00023130"/>
    </source>
</evidence>
<evidence type="ECO:0000313" key="10">
    <source>
        <dbReference type="Ensembl" id="ENSCMIP00000000061.1"/>
    </source>
</evidence>
<dbReference type="InterPro" id="IPR013106">
    <property type="entry name" value="Ig_V-set"/>
</dbReference>
<dbReference type="SUPFAM" id="SSF48726">
    <property type="entry name" value="Immunoglobulin"/>
    <property type="match status" value="2"/>
</dbReference>
<keyword evidence="7" id="KW-1280">Immunoglobulin</keyword>
<dbReference type="SMART" id="SM00407">
    <property type="entry name" value="IGc1"/>
    <property type="match status" value="1"/>
</dbReference>
<dbReference type="InterPro" id="IPR050380">
    <property type="entry name" value="Immune_Resp_Modulators"/>
</dbReference>
<dbReference type="InterPro" id="IPR007110">
    <property type="entry name" value="Ig-like_dom"/>
</dbReference>
<dbReference type="Proteomes" id="UP000314986">
    <property type="component" value="Unassembled WGS sequence"/>
</dbReference>
<dbReference type="SMART" id="SM00409">
    <property type="entry name" value="IG"/>
    <property type="match status" value="2"/>
</dbReference>
<dbReference type="GeneTree" id="ENSGT00940000154179"/>
<evidence type="ECO:0000313" key="11">
    <source>
        <dbReference type="Proteomes" id="UP000314986"/>
    </source>
</evidence>
<dbReference type="InterPro" id="IPR013783">
    <property type="entry name" value="Ig-like_fold"/>
</dbReference>
<evidence type="ECO:0000256" key="6">
    <source>
        <dbReference type="ARBA" id="ARBA00023180"/>
    </source>
</evidence>
<feature type="signal peptide" evidence="8">
    <location>
        <begin position="1"/>
        <end position="23"/>
    </location>
</feature>
<dbReference type="Ensembl" id="ENSCMIT00000000086.1">
    <property type="protein sequence ID" value="ENSCMIP00000000061.1"/>
    <property type="gene ID" value="ENSCMIG00000000068.1"/>
</dbReference>
<dbReference type="OMA" id="WERCESX"/>
<reference evidence="11" key="1">
    <citation type="journal article" date="2006" name="Science">
        <title>Ancient noncoding elements conserved in the human genome.</title>
        <authorList>
            <person name="Venkatesh B."/>
            <person name="Kirkness E.F."/>
            <person name="Loh Y.H."/>
            <person name="Halpern A.L."/>
            <person name="Lee A.P."/>
            <person name="Johnson J."/>
            <person name="Dandona N."/>
            <person name="Viswanathan L.D."/>
            <person name="Tay A."/>
            <person name="Venter J.C."/>
            <person name="Strausberg R.L."/>
            <person name="Brenner S."/>
        </authorList>
    </citation>
    <scope>NUCLEOTIDE SEQUENCE [LARGE SCALE GENOMIC DNA]</scope>
</reference>
<organism evidence="10 11">
    <name type="scientific">Callorhinchus milii</name>
    <name type="common">Ghost shark</name>
    <dbReference type="NCBI Taxonomy" id="7868"/>
    <lineage>
        <taxon>Eukaryota</taxon>
        <taxon>Metazoa</taxon>
        <taxon>Chordata</taxon>
        <taxon>Craniata</taxon>
        <taxon>Vertebrata</taxon>
        <taxon>Chondrichthyes</taxon>
        <taxon>Holocephali</taxon>
        <taxon>Chimaeriformes</taxon>
        <taxon>Callorhinchidae</taxon>
        <taxon>Callorhinchus</taxon>
    </lineage>
</organism>
<accession>A0A4W3GA52</accession>
<dbReference type="Gene3D" id="2.60.40.10">
    <property type="entry name" value="Immunoglobulins"/>
    <property type="match status" value="2"/>
</dbReference>
<dbReference type="PROSITE" id="PS00290">
    <property type="entry name" value="IG_MHC"/>
    <property type="match status" value="1"/>
</dbReference>
<dbReference type="PANTHER" id="PTHR23411">
    <property type="entry name" value="TAPASIN"/>
    <property type="match status" value="1"/>
</dbReference>
<keyword evidence="3" id="KW-0391">Immunity</keyword>
<evidence type="ECO:0000256" key="7">
    <source>
        <dbReference type="ARBA" id="ARBA00043265"/>
    </source>
</evidence>
<dbReference type="FunFam" id="2.60.40.10:FF:000283">
    <property type="entry name" value="Immunoglobulin kappa constant"/>
    <property type="match status" value="1"/>
</dbReference>
<dbReference type="InterPro" id="IPR003006">
    <property type="entry name" value="Ig/MHC_CS"/>
</dbReference>
<dbReference type="STRING" id="7868.ENSCMIP00000000061"/>
<reference evidence="11" key="2">
    <citation type="journal article" date="2007" name="PLoS Biol.">
        <title>Survey sequencing and comparative analysis of the elephant shark (Callorhinchus milii) genome.</title>
        <authorList>
            <person name="Venkatesh B."/>
            <person name="Kirkness E.F."/>
            <person name="Loh Y.H."/>
            <person name="Halpern A.L."/>
            <person name="Lee A.P."/>
            <person name="Johnson J."/>
            <person name="Dandona N."/>
            <person name="Viswanathan L.D."/>
            <person name="Tay A."/>
            <person name="Venter J.C."/>
            <person name="Strausberg R.L."/>
            <person name="Brenner S."/>
        </authorList>
    </citation>
    <scope>NUCLEOTIDE SEQUENCE [LARGE SCALE GENOMIC DNA]</scope>
</reference>
<dbReference type="GO" id="GO:0019814">
    <property type="term" value="C:immunoglobulin complex"/>
    <property type="evidence" value="ECO:0007669"/>
    <property type="project" value="UniProtKB-KW"/>
</dbReference>
<name>A0A4W3GA52_CALMI</name>
<dbReference type="AlphaFoldDB" id="A0A4W3GA52"/>
<feature type="chain" id="PRO_5021335019" description="Ig-like domain-containing protein" evidence="8">
    <location>
        <begin position="24"/>
        <end position="242"/>
    </location>
</feature>
<keyword evidence="11" id="KW-1185">Reference proteome</keyword>
<evidence type="ECO:0000256" key="2">
    <source>
        <dbReference type="ARBA" id="ARBA00022525"/>
    </source>
</evidence>
<keyword evidence="2" id="KW-0964">Secreted</keyword>
<reference evidence="10" key="5">
    <citation type="submission" date="2025-09" db="UniProtKB">
        <authorList>
            <consortium name="Ensembl"/>
        </authorList>
    </citation>
    <scope>IDENTIFICATION</scope>
</reference>
<proteinExistence type="predicted"/>
<evidence type="ECO:0000259" key="9">
    <source>
        <dbReference type="PROSITE" id="PS50835"/>
    </source>
</evidence>
<dbReference type="FunCoup" id="A0A4W3GA52">
    <property type="interactions" value="7"/>
</dbReference>
<reference evidence="11" key="3">
    <citation type="journal article" date="2014" name="Nature">
        <title>Elephant shark genome provides unique insights into gnathostome evolution.</title>
        <authorList>
            <consortium name="International Elephant Shark Genome Sequencing Consortium"/>
            <person name="Venkatesh B."/>
            <person name="Lee A.P."/>
            <person name="Ravi V."/>
            <person name="Maurya A.K."/>
            <person name="Lian M.M."/>
            <person name="Swann J.B."/>
            <person name="Ohta Y."/>
            <person name="Flajnik M.F."/>
            <person name="Sutoh Y."/>
            <person name="Kasahara M."/>
            <person name="Hoon S."/>
            <person name="Gangu V."/>
            <person name="Roy S.W."/>
            <person name="Irimia M."/>
            <person name="Korzh V."/>
            <person name="Kondrychyn I."/>
            <person name="Lim Z.W."/>
            <person name="Tay B.H."/>
            <person name="Tohari S."/>
            <person name="Kong K.W."/>
            <person name="Ho S."/>
            <person name="Lorente-Galdos B."/>
            <person name="Quilez J."/>
            <person name="Marques-Bonet T."/>
            <person name="Raney B.J."/>
            <person name="Ingham P.W."/>
            <person name="Tay A."/>
            <person name="Hillier L.W."/>
            <person name="Minx P."/>
            <person name="Boehm T."/>
            <person name="Wilson R.K."/>
            <person name="Brenner S."/>
            <person name="Warren W.C."/>
        </authorList>
    </citation>
    <scope>NUCLEOTIDE SEQUENCE [LARGE SCALE GENOMIC DNA]</scope>
</reference>